<keyword evidence="2" id="KW-1185">Reference proteome</keyword>
<dbReference type="RefSeq" id="WP_380537391.1">
    <property type="nucleotide sequence ID" value="NZ_JBHFAB010000013.1"/>
</dbReference>
<name>A0ABV6VXZ4_9ACTN</name>
<dbReference type="EMBL" id="JBHFAB010000013">
    <property type="protein sequence ID" value="MFC1418595.1"/>
    <property type="molecule type" value="Genomic_DNA"/>
</dbReference>
<accession>A0ABV6VXZ4</accession>
<reference evidence="1 2" key="1">
    <citation type="submission" date="2024-09" db="EMBL/GenBank/DDBJ databases">
        <authorList>
            <person name="Lee S.D."/>
        </authorList>
    </citation>
    <scope>NUCLEOTIDE SEQUENCE [LARGE SCALE GENOMIC DNA]</scope>
    <source>
        <strain evidence="1 2">N8-3</strain>
    </source>
</reference>
<protein>
    <submittedName>
        <fullName evidence="1">Uncharacterized protein</fullName>
    </submittedName>
</protein>
<evidence type="ECO:0000313" key="1">
    <source>
        <dbReference type="EMBL" id="MFC1418595.1"/>
    </source>
</evidence>
<dbReference type="Proteomes" id="UP001592531">
    <property type="component" value="Unassembled WGS sequence"/>
</dbReference>
<evidence type="ECO:0000313" key="2">
    <source>
        <dbReference type="Proteomes" id="UP001592531"/>
    </source>
</evidence>
<proteinExistence type="predicted"/>
<sequence>MSTSLGNLTEETLGAIMKAQTTGILESTGIYSYDLSELVSLIPVITPFRDIVARKMSPDGNPFAVWRAIMNLTNSQPDPSMGFDYAANEVQFQEQDFQARYKPIGYAGLVTQDAYDLAKGYGDPYAISTFQTLNQLLIGEDRKLMGAQSFALAHPAAPTVTQHTTGGTIGAVSLYIGVAARTGSGYYYGSGNSQGTASLVSTFGSGATNSVTATVTAVRGAVAYDWFYSADASTWYYYTTTTTNTVTVTKTISSNQALPTGNSVPDLSTSWKGTANTVPTINTSADNGSANANDYDGFLASLAGDYNGTGQWETPGTGTANPSIFNSLDGAALTLTGGTVNEIENDIFLPLWNQVKCSPTALMMNAQQAQEIANLVLGSSSATTYLTTDASGRISTTAGGRVGEIVNAPAGGVTVPIEVHVSLPPGTIVARTDRVPFPQANISSVLECRTLRDTAQFDYGISRVANTAGGGPRKEFEIRTVSAFVNRAPVSMAVLGNVA</sequence>
<organism evidence="1 2">
    <name type="scientific">Streptacidiphilus cavernicola</name>
    <dbReference type="NCBI Taxonomy" id="3342716"/>
    <lineage>
        <taxon>Bacteria</taxon>
        <taxon>Bacillati</taxon>
        <taxon>Actinomycetota</taxon>
        <taxon>Actinomycetes</taxon>
        <taxon>Kitasatosporales</taxon>
        <taxon>Streptomycetaceae</taxon>
        <taxon>Streptacidiphilus</taxon>
    </lineage>
</organism>
<comment type="caution">
    <text evidence="1">The sequence shown here is derived from an EMBL/GenBank/DDBJ whole genome shotgun (WGS) entry which is preliminary data.</text>
</comment>
<gene>
    <name evidence="1" type="ORF">ACEZDE_18450</name>
</gene>